<dbReference type="Pfam" id="PF06969">
    <property type="entry name" value="HemN_C"/>
    <property type="match status" value="1"/>
</dbReference>
<dbReference type="SUPFAM" id="SSF102114">
    <property type="entry name" value="Radical SAM enzymes"/>
    <property type="match status" value="1"/>
</dbReference>
<evidence type="ECO:0000256" key="2">
    <source>
        <dbReference type="RuleBase" id="RU364116"/>
    </source>
</evidence>
<dbReference type="GO" id="GO:0004109">
    <property type="term" value="F:coproporphyrinogen oxidase activity"/>
    <property type="evidence" value="ECO:0007669"/>
    <property type="project" value="InterPro"/>
</dbReference>
<keyword evidence="3" id="KW-0175">Coiled coil</keyword>
<dbReference type="Gene3D" id="3.80.30.20">
    <property type="entry name" value="tm_1862 like domain"/>
    <property type="match status" value="1"/>
</dbReference>
<dbReference type="SFLD" id="SFLDF00562">
    <property type="entry name" value="HemN-like__clustered_with_heat"/>
    <property type="match status" value="1"/>
</dbReference>
<comment type="function">
    <text evidence="2">Probably acts as a heme chaperone, transferring heme to an unknown acceptor. Binds one molecule of heme per monomer, possibly covalently. Binds 1 [4Fe-4S] cluster. The cluster is coordinated with 3 cysteines and an exchangeable S-adenosyl-L-methionine.</text>
</comment>
<evidence type="ECO:0000256" key="3">
    <source>
        <dbReference type="SAM" id="Coils"/>
    </source>
</evidence>
<dbReference type="Proteomes" id="UP000182761">
    <property type="component" value="Unassembled WGS sequence"/>
</dbReference>
<dbReference type="GO" id="GO:0005737">
    <property type="term" value="C:cytoplasm"/>
    <property type="evidence" value="ECO:0007669"/>
    <property type="project" value="UniProtKB-SubCell"/>
</dbReference>
<keyword evidence="2" id="KW-0963">Cytoplasm</keyword>
<keyword evidence="6" id="KW-1185">Reference proteome</keyword>
<dbReference type="SFLD" id="SFLDG01065">
    <property type="entry name" value="anaerobic_coproporphyrinogen-I"/>
    <property type="match status" value="1"/>
</dbReference>
<proteinExistence type="inferred from homology"/>
<dbReference type="InterPro" id="IPR023404">
    <property type="entry name" value="rSAM_horseshoe"/>
</dbReference>
<dbReference type="SMART" id="SM00729">
    <property type="entry name" value="Elp3"/>
    <property type="match status" value="1"/>
</dbReference>
<comment type="similarity">
    <text evidence="1">Belongs to the anaerobic coproporphyrinogen-III oxidase family. HemW subfamily.</text>
</comment>
<protein>
    <recommendedName>
        <fullName evidence="2">Heme chaperone HemW</fullName>
    </recommendedName>
</protein>
<keyword evidence="2" id="KW-0479">Metal-binding</keyword>
<dbReference type="EMBL" id="FCOR01000015">
    <property type="protein sequence ID" value="CVK17041.1"/>
    <property type="molecule type" value="Genomic_DNA"/>
</dbReference>
<dbReference type="InterPro" id="IPR007197">
    <property type="entry name" value="rSAM"/>
</dbReference>
<evidence type="ECO:0000259" key="4">
    <source>
        <dbReference type="PROSITE" id="PS51918"/>
    </source>
</evidence>
<comment type="subcellular location">
    <subcellularLocation>
        <location evidence="2">Cytoplasm</location>
    </subcellularLocation>
</comment>
<keyword evidence="2" id="KW-0349">Heme</keyword>
<gene>
    <name evidence="5" type="ORF">Ga0061079_1157</name>
</gene>
<organism evidence="5 6">
    <name type="scientific">Apibacter mensalis</name>
    <dbReference type="NCBI Taxonomy" id="1586267"/>
    <lineage>
        <taxon>Bacteria</taxon>
        <taxon>Pseudomonadati</taxon>
        <taxon>Bacteroidota</taxon>
        <taxon>Flavobacteriia</taxon>
        <taxon>Flavobacteriales</taxon>
        <taxon>Weeksellaceae</taxon>
        <taxon>Apibacter</taxon>
    </lineage>
</organism>
<feature type="domain" description="Radical SAM core" evidence="4">
    <location>
        <begin position="1"/>
        <end position="229"/>
    </location>
</feature>
<dbReference type="GO" id="GO:0006779">
    <property type="term" value="P:porphyrin-containing compound biosynthetic process"/>
    <property type="evidence" value="ECO:0007669"/>
    <property type="project" value="InterPro"/>
</dbReference>
<keyword evidence="2" id="KW-0408">Iron</keyword>
<dbReference type="GO" id="GO:0051539">
    <property type="term" value="F:4 iron, 4 sulfur cluster binding"/>
    <property type="evidence" value="ECO:0007669"/>
    <property type="project" value="UniProtKB-UniRule"/>
</dbReference>
<keyword evidence="2" id="KW-0143">Chaperone</keyword>
<dbReference type="PANTHER" id="PTHR13932:SF5">
    <property type="entry name" value="RADICAL S-ADENOSYL METHIONINE DOMAIN-CONTAINING PROTEIN 1, MITOCHONDRIAL"/>
    <property type="match status" value="1"/>
</dbReference>
<dbReference type="PROSITE" id="PS51918">
    <property type="entry name" value="RADICAL_SAM"/>
    <property type="match status" value="1"/>
</dbReference>
<dbReference type="NCBIfam" id="TIGR00539">
    <property type="entry name" value="hemN_rel"/>
    <property type="match status" value="1"/>
</dbReference>
<evidence type="ECO:0000313" key="5">
    <source>
        <dbReference type="EMBL" id="CVK17041.1"/>
    </source>
</evidence>
<keyword evidence="2" id="KW-0004">4Fe-4S</keyword>
<name>A0A0X3ARL3_9FLAO</name>
<accession>A0A0X3ARL3</accession>
<keyword evidence="2" id="KW-0411">Iron-sulfur</keyword>
<dbReference type="InterPro" id="IPR004559">
    <property type="entry name" value="HemW-like"/>
</dbReference>
<sequence length="377" mass="44397">MSGLYIHIPFCVKKCNYCNFHFSTQFNYKPQLVHAIGKELILRKNELLTPIKTIYFGGGTPSILNFKELEYLFHIINEHYDTSETSEVTFEANPDDLSIEYLQFLKNQTPVNRLSIGVQSFIDDDIKFMNRKHNADEAIQCIKSAKDIGFDNITIDLIYGAQTTTYERWLYTLEKAISLDIPHISSYALTVEPKTVFEAQIRKKIISPIDEEKQANQFEMLRKKLIEHDYIQYEFSNFGKVNFFSQHNTSYWKNKPYLGIGPSAHSYNGKDKRSWNISHNIKYLKALEKNMRNYEEEVISEKDRFNEKIMLGLRTIWGINIEELRNEFSYSLMKHFYNELKLLEETNKVRVSHQMVTIHPDSLFFTDGIIAQFFFID</sequence>
<dbReference type="InterPro" id="IPR010723">
    <property type="entry name" value="HemN_C"/>
</dbReference>
<dbReference type="OrthoDB" id="9808022at2"/>
<reference evidence="5 6" key="1">
    <citation type="submission" date="2016-01" db="EMBL/GenBank/DDBJ databases">
        <authorList>
            <person name="McClelland M."/>
            <person name="Jain A."/>
            <person name="Saraogi P."/>
            <person name="Mendelson R."/>
            <person name="Westerman R."/>
            <person name="SanMiguel P."/>
            <person name="Csonka L."/>
        </authorList>
    </citation>
    <scope>NUCLEOTIDE SEQUENCE [LARGE SCALE GENOMIC DNA]</scope>
    <source>
        <strain evidence="5 6">R-53146</strain>
    </source>
</reference>
<dbReference type="AlphaFoldDB" id="A0A0X3ARL3"/>
<evidence type="ECO:0000256" key="1">
    <source>
        <dbReference type="ARBA" id="ARBA00006100"/>
    </source>
</evidence>
<dbReference type="InterPro" id="IPR006638">
    <property type="entry name" value="Elp3/MiaA/NifB-like_rSAM"/>
</dbReference>
<evidence type="ECO:0000313" key="6">
    <source>
        <dbReference type="Proteomes" id="UP000182761"/>
    </source>
</evidence>
<dbReference type="PANTHER" id="PTHR13932">
    <property type="entry name" value="COPROPORPHYRINIGEN III OXIDASE"/>
    <property type="match status" value="1"/>
</dbReference>
<keyword evidence="2" id="KW-0949">S-adenosyl-L-methionine</keyword>
<dbReference type="SFLD" id="SFLDS00029">
    <property type="entry name" value="Radical_SAM"/>
    <property type="match status" value="1"/>
</dbReference>
<dbReference type="InterPro" id="IPR034505">
    <property type="entry name" value="Coproporphyrinogen-III_oxidase"/>
</dbReference>
<feature type="coiled-coil region" evidence="3">
    <location>
        <begin position="277"/>
        <end position="304"/>
    </location>
</feature>
<dbReference type="InterPro" id="IPR058240">
    <property type="entry name" value="rSAM_sf"/>
</dbReference>
<dbReference type="RefSeq" id="WP_055426214.1">
    <property type="nucleotide sequence ID" value="NZ_FCOR01000015.1"/>
</dbReference>
<dbReference type="Pfam" id="PF04055">
    <property type="entry name" value="Radical_SAM"/>
    <property type="match status" value="1"/>
</dbReference>
<dbReference type="GO" id="GO:0046872">
    <property type="term" value="F:metal ion binding"/>
    <property type="evidence" value="ECO:0007669"/>
    <property type="project" value="UniProtKB-UniRule"/>
</dbReference>
<dbReference type="STRING" id="1586267.GCA_001418685_01910"/>